<dbReference type="Pfam" id="PF00356">
    <property type="entry name" value="LacI"/>
    <property type="match status" value="1"/>
</dbReference>
<accession>A0ABR7H9M8</accession>
<dbReference type="InterPro" id="IPR046335">
    <property type="entry name" value="LacI/GalR-like_sensor"/>
</dbReference>
<evidence type="ECO:0000259" key="5">
    <source>
        <dbReference type="PROSITE" id="PS50932"/>
    </source>
</evidence>
<dbReference type="PROSITE" id="PS50932">
    <property type="entry name" value="HTH_LACI_2"/>
    <property type="match status" value="1"/>
</dbReference>
<dbReference type="SUPFAM" id="SSF53822">
    <property type="entry name" value="Periplasmic binding protein-like I"/>
    <property type="match status" value="1"/>
</dbReference>
<dbReference type="RefSeq" id="WP_187022867.1">
    <property type="nucleotide sequence ID" value="NZ_JACOPB010000008.1"/>
</dbReference>
<dbReference type="Proteomes" id="UP000634672">
    <property type="component" value="Unassembled WGS sequence"/>
</dbReference>
<name>A0ABR7H9M8_9FIRM</name>
<dbReference type="PANTHER" id="PTHR30146:SF95">
    <property type="entry name" value="RIBOSE OPERON REPRESSOR"/>
    <property type="match status" value="1"/>
</dbReference>
<organism evidence="6 7">
    <name type="scientific">Hungatella hominis</name>
    <dbReference type="NCBI Taxonomy" id="2763050"/>
    <lineage>
        <taxon>Bacteria</taxon>
        <taxon>Bacillati</taxon>
        <taxon>Bacillota</taxon>
        <taxon>Clostridia</taxon>
        <taxon>Lachnospirales</taxon>
        <taxon>Lachnospiraceae</taxon>
        <taxon>Hungatella</taxon>
    </lineage>
</organism>
<dbReference type="SUPFAM" id="SSF47413">
    <property type="entry name" value="lambda repressor-like DNA-binding domains"/>
    <property type="match status" value="1"/>
</dbReference>
<dbReference type="EMBL" id="JACOPB010000008">
    <property type="protein sequence ID" value="MBC5709903.1"/>
    <property type="molecule type" value="Genomic_DNA"/>
</dbReference>
<dbReference type="InterPro" id="IPR010982">
    <property type="entry name" value="Lambda_DNA-bd_dom_sf"/>
</dbReference>
<dbReference type="SMART" id="SM00354">
    <property type="entry name" value="HTH_LACI"/>
    <property type="match status" value="1"/>
</dbReference>
<protein>
    <submittedName>
        <fullName evidence="6">LacI family DNA-binding transcriptional regulator</fullName>
    </submittedName>
</protein>
<keyword evidence="1" id="KW-0678">Repressor</keyword>
<feature type="domain" description="HTH lacI-type" evidence="5">
    <location>
        <begin position="3"/>
        <end position="57"/>
    </location>
</feature>
<gene>
    <name evidence="6" type="ORF">H8S75_18255</name>
</gene>
<sequence length="327" mass="36527">MTVKIEDVAERAGVSVTTVSRVMNNRGAISEKTREKVMEAIHELDYHPSQIARNLFKQKSHIIGVIVPDVSHNFYGSEVKHIERNLCEAGYRLLLCNTKQQKTLEQDYIDMLQCNKVDGIIIASHTQESEAYQQLHLPLVSIDRNLGADIPVVSSNHYQGGILAAEELLRCQCKTVVQVVCDTSIPKPSDERHIAFKTRLGEAGIRCEEINIPLNTFDFDDYIKVSNTLFDTYPKVDGVFCADNIACAVLKTAVQREYAVPKQMKIVGYDGNDIAKMVTPTLTTIRQQTEIIAKTAVDILLRRVEGSEVTGTYKIPVQFVQGETTAV</sequence>
<keyword evidence="2" id="KW-0805">Transcription regulation</keyword>
<keyword evidence="3 6" id="KW-0238">DNA-binding</keyword>
<dbReference type="PROSITE" id="PS00356">
    <property type="entry name" value="HTH_LACI_1"/>
    <property type="match status" value="1"/>
</dbReference>
<dbReference type="PANTHER" id="PTHR30146">
    <property type="entry name" value="LACI-RELATED TRANSCRIPTIONAL REPRESSOR"/>
    <property type="match status" value="1"/>
</dbReference>
<evidence type="ECO:0000313" key="7">
    <source>
        <dbReference type="Proteomes" id="UP000634672"/>
    </source>
</evidence>
<dbReference type="InterPro" id="IPR000843">
    <property type="entry name" value="HTH_LacI"/>
</dbReference>
<evidence type="ECO:0000256" key="2">
    <source>
        <dbReference type="ARBA" id="ARBA00023015"/>
    </source>
</evidence>
<dbReference type="Gene3D" id="1.10.260.40">
    <property type="entry name" value="lambda repressor-like DNA-binding domains"/>
    <property type="match status" value="1"/>
</dbReference>
<dbReference type="CDD" id="cd01392">
    <property type="entry name" value="HTH_LacI"/>
    <property type="match status" value="1"/>
</dbReference>
<dbReference type="CDD" id="cd06291">
    <property type="entry name" value="PBP1_Qymf-like"/>
    <property type="match status" value="1"/>
</dbReference>
<reference evidence="6 7" key="1">
    <citation type="submission" date="2020-08" db="EMBL/GenBank/DDBJ databases">
        <title>Genome public.</title>
        <authorList>
            <person name="Liu C."/>
            <person name="Sun Q."/>
        </authorList>
    </citation>
    <scope>NUCLEOTIDE SEQUENCE [LARGE SCALE GENOMIC DNA]</scope>
    <source>
        <strain evidence="6 7">NSJ-66</strain>
    </source>
</reference>
<evidence type="ECO:0000256" key="1">
    <source>
        <dbReference type="ARBA" id="ARBA00022491"/>
    </source>
</evidence>
<dbReference type="Gene3D" id="3.40.50.2300">
    <property type="match status" value="2"/>
</dbReference>
<evidence type="ECO:0000313" key="6">
    <source>
        <dbReference type="EMBL" id="MBC5709903.1"/>
    </source>
</evidence>
<evidence type="ECO:0000256" key="3">
    <source>
        <dbReference type="ARBA" id="ARBA00023125"/>
    </source>
</evidence>
<dbReference type="PRINTS" id="PR00036">
    <property type="entry name" value="HTHLACI"/>
</dbReference>
<dbReference type="Pfam" id="PF13377">
    <property type="entry name" value="Peripla_BP_3"/>
    <property type="match status" value="1"/>
</dbReference>
<keyword evidence="7" id="KW-1185">Reference proteome</keyword>
<proteinExistence type="predicted"/>
<comment type="caution">
    <text evidence="6">The sequence shown here is derived from an EMBL/GenBank/DDBJ whole genome shotgun (WGS) entry which is preliminary data.</text>
</comment>
<dbReference type="InterPro" id="IPR028082">
    <property type="entry name" value="Peripla_BP_I"/>
</dbReference>
<evidence type="ECO:0000256" key="4">
    <source>
        <dbReference type="ARBA" id="ARBA00023163"/>
    </source>
</evidence>
<dbReference type="GO" id="GO:0003677">
    <property type="term" value="F:DNA binding"/>
    <property type="evidence" value="ECO:0007669"/>
    <property type="project" value="UniProtKB-KW"/>
</dbReference>
<keyword evidence="4" id="KW-0804">Transcription</keyword>